<keyword evidence="11" id="KW-1185">Reference proteome</keyword>
<dbReference type="Gene3D" id="3.40.640.10">
    <property type="entry name" value="Type I PLP-dependent aspartate aminotransferase-like (Major domain)"/>
    <property type="match status" value="1"/>
</dbReference>
<keyword evidence="5 9" id="KW-0949">S-adenosyl-L-methionine</keyword>
<reference evidence="11" key="1">
    <citation type="submission" date="2016-10" db="EMBL/GenBank/DDBJ databases">
        <authorList>
            <person name="Varghese N."/>
            <person name="Submissions S."/>
        </authorList>
    </citation>
    <scope>NUCLEOTIDE SEQUENCE [LARGE SCALE GENOMIC DNA]</scope>
    <source>
        <strain evidence="11">DSM 14807</strain>
    </source>
</reference>
<dbReference type="PANTHER" id="PTHR42684">
    <property type="entry name" value="ADENOSYLMETHIONINE-8-AMINO-7-OXONONANOATE AMINOTRANSFERASE"/>
    <property type="match status" value="1"/>
</dbReference>
<sequence>MPAQSLVERDAKVIWHPDTQMLTEPAPIPVVRGEGALLIDEQGQTYIDANASWWVNTIGHGHPLVAEKIAAQARQLEHCIFACLTHEPAVQLAERLLQVLPGTCSRIFYSDDGSTSVEVALKMAIQYWHNQGIPRTKILALEGGYHGDTFGSMSVGAKSVFTAPFEPYLFEVTYLPLPEAEKPFPLDEASLQQYAAFIFEPLIQGAGGMRMYDAAALDAWLQTCRKHDVLLIADEVMTGFYRTGKMFACDYLQCKPDIICLSKGLTGGTLPLGVTACTEKIYEAFLSRDKRKTFFHGHSYTANPIACVAALTSLDILQTTSTQHQIRRIMTRHQEFLQKLQAYSCFRNARCLGTIAAFEVLSESNYTSPLRDELYLFYLERGVLMRPLGNTLYIMPPYCITDAQLQRVYEATYALGDKLLQKA</sequence>
<evidence type="ECO:0000256" key="1">
    <source>
        <dbReference type="ARBA" id="ARBA00001933"/>
    </source>
</evidence>
<comment type="subunit">
    <text evidence="9">Homodimer.</text>
</comment>
<evidence type="ECO:0000256" key="8">
    <source>
        <dbReference type="ARBA" id="ARBA00048449"/>
    </source>
</evidence>
<dbReference type="InterPro" id="IPR049704">
    <property type="entry name" value="Aminotrans_3_PPA_site"/>
</dbReference>
<dbReference type="GO" id="GO:0004015">
    <property type="term" value="F:adenosylmethionine-8-amino-7-oxononanoate transaminase activity"/>
    <property type="evidence" value="ECO:0007669"/>
    <property type="project" value="UniProtKB-UniRule"/>
</dbReference>
<feature type="binding site" evidence="9">
    <location>
        <position position="297"/>
    </location>
    <ligand>
        <name>substrate</name>
    </ligand>
</feature>
<evidence type="ECO:0000313" key="11">
    <source>
        <dbReference type="Proteomes" id="UP000199537"/>
    </source>
</evidence>
<comment type="catalytic activity">
    <reaction evidence="8 9">
        <text>(8S)-8-amino-7-oxononanoate + S-adenosyl-L-methionine = S-adenosyl-4-methylsulfanyl-2-oxobutanoate + (7R,8S)-7,8-diammoniononanoate</text>
        <dbReference type="Rhea" id="RHEA:16861"/>
        <dbReference type="ChEBI" id="CHEBI:16490"/>
        <dbReference type="ChEBI" id="CHEBI:59789"/>
        <dbReference type="ChEBI" id="CHEBI:149468"/>
        <dbReference type="ChEBI" id="CHEBI:149469"/>
        <dbReference type="EC" id="2.6.1.62"/>
    </reaction>
</comment>
<dbReference type="FunFam" id="3.40.640.10:FF:000004">
    <property type="entry name" value="Acetylornithine aminotransferase"/>
    <property type="match status" value="1"/>
</dbReference>
<dbReference type="Proteomes" id="UP000199537">
    <property type="component" value="Unassembled WGS sequence"/>
</dbReference>
<comment type="similarity">
    <text evidence="9">Belongs to the class-III pyridoxal-phosphate-dependent aminotransferase family. BioA subfamily.</text>
</comment>
<dbReference type="RefSeq" id="WP_092456811.1">
    <property type="nucleotide sequence ID" value="NZ_FPCJ01000001.1"/>
</dbReference>
<keyword evidence="3 9" id="KW-0032">Aminotransferase</keyword>
<evidence type="ECO:0000256" key="2">
    <source>
        <dbReference type="ARBA" id="ARBA00005063"/>
    </source>
</evidence>
<feature type="modified residue" description="N6-(pyridoxal phosphate)lysine" evidence="9">
    <location>
        <position position="263"/>
    </location>
</feature>
<dbReference type="OrthoDB" id="730777at2"/>
<dbReference type="InterPro" id="IPR015422">
    <property type="entry name" value="PyrdxlP-dep_Trfase_small"/>
</dbReference>
<feature type="site" description="Participates in the substrate recognition with KAPA and in a stacking interaction with the adenine ring of SAM" evidence="9">
    <location>
        <position position="18"/>
    </location>
</feature>
<keyword evidence="7 9" id="KW-0663">Pyridoxal phosphate</keyword>
<name>A0A1I7N179_9BACT</name>
<keyword evidence="9" id="KW-0963">Cytoplasm</keyword>
<dbReference type="Gene3D" id="3.90.1150.10">
    <property type="entry name" value="Aspartate Aminotransferase, domain 1"/>
    <property type="match status" value="1"/>
</dbReference>
<keyword evidence="4 9" id="KW-0808">Transferase</keyword>
<dbReference type="STRING" id="1393122.SAMN05660895_0330"/>
<comment type="subcellular location">
    <subcellularLocation>
        <location evidence="9">Cytoplasm</location>
    </subcellularLocation>
</comment>
<keyword evidence="6 9" id="KW-0093">Biotin biosynthesis</keyword>
<protein>
    <recommendedName>
        <fullName evidence="9">Adenosylmethionine-8-amino-7-oxononanoate aminotransferase</fullName>
        <ecNumber evidence="9">2.6.1.62</ecNumber>
    </recommendedName>
    <alternativeName>
        <fullName evidence="9">7,8-diamino-pelargonic acid aminotransferase</fullName>
        <shortName evidence="9">DAPA AT</shortName>
        <shortName evidence="9">DAPA aminotransferase</shortName>
    </alternativeName>
    <alternativeName>
        <fullName evidence="9">7,8-diaminononanoate synthase</fullName>
        <shortName evidence="9">DANS</shortName>
    </alternativeName>
    <alternativeName>
        <fullName evidence="9">Diaminopelargonic acid synthase</fullName>
    </alternativeName>
</protein>
<evidence type="ECO:0000256" key="5">
    <source>
        <dbReference type="ARBA" id="ARBA00022691"/>
    </source>
</evidence>
<feature type="binding site" evidence="9">
    <location>
        <position position="234"/>
    </location>
    <ligand>
        <name>pyridoxal 5'-phosphate</name>
        <dbReference type="ChEBI" id="CHEBI:597326"/>
    </ligand>
</feature>
<dbReference type="GO" id="GO:0004141">
    <property type="term" value="F:dethiobiotin synthase activity"/>
    <property type="evidence" value="ECO:0007669"/>
    <property type="project" value="TreeGrafter"/>
</dbReference>
<dbReference type="NCBIfam" id="TIGR00508">
    <property type="entry name" value="bioA"/>
    <property type="match status" value="1"/>
</dbReference>
<dbReference type="PANTHER" id="PTHR42684:SF3">
    <property type="entry name" value="ADENOSYLMETHIONINE-8-AMINO-7-OXONONANOATE AMINOTRANSFERASE"/>
    <property type="match status" value="1"/>
</dbReference>
<dbReference type="CDD" id="cd00610">
    <property type="entry name" value="OAT_like"/>
    <property type="match status" value="1"/>
</dbReference>
<feature type="binding site" evidence="9">
    <location>
        <begin position="298"/>
        <end position="299"/>
    </location>
    <ligand>
        <name>pyridoxal 5'-phosphate</name>
        <dbReference type="ChEBI" id="CHEBI:597326"/>
    </ligand>
</feature>
<comment type="function">
    <text evidence="9">Catalyzes the transfer of the alpha-amino group from S-adenosyl-L-methionine (SAM) to 7-keto-8-aminopelargonic acid (KAPA) to form 7,8-diaminopelargonic acid (DAPA). It is the only aminotransferase known to utilize SAM as an amino donor.</text>
</comment>
<dbReference type="GO" id="GO:0009102">
    <property type="term" value="P:biotin biosynthetic process"/>
    <property type="evidence" value="ECO:0007669"/>
    <property type="project" value="UniProtKB-UniRule"/>
</dbReference>
<feature type="binding site" evidence="9">
    <location>
        <position position="53"/>
    </location>
    <ligand>
        <name>substrate</name>
    </ligand>
</feature>
<evidence type="ECO:0000313" key="10">
    <source>
        <dbReference type="EMBL" id="SFV28437.1"/>
    </source>
</evidence>
<dbReference type="InterPro" id="IPR015424">
    <property type="entry name" value="PyrdxlP-dep_Trfase"/>
</dbReference>
<gene>
    <name evidence="9" type="primary">bioA</name>
    <name evidence="10" type="ORF">SAMN05660895_0330</name>
</gene>
<dbReference type="UniPathway" id="UPA00078">
    <property type="reaction ID" value="UER00160"/>
</dbReference>
<evidence type="ECO:0000256" key="6">
    <source>
        <dbReference type="ARBA" id="ARBA00022756"/>
    </source>
</evidence>
<dbReference type="InterPro" id="IPR005815">
    <property type="entry name" value="BioA"/>
</dbReference>
<dbReference type="EC" id="2.6.1.62" evidence="9"/>
<comment type="pathway">
    <text evidence="2 9">Cofactor biosynthesis; biotin biosynthesis; 7,8-diaminononanoate from 8-amino-7-oxononanoate (SAM route): step 1/1.</text>
</comment>
<feature type="binding site" evidence="9">
    <location>
        <position position="145"/>
    </location>
    <ligand>
        <name>substrate</name>
    </ligand>
</feature>
<dbReference type="EMBL" id="FPCJ01000001">
    <property type="protein sequence ID" value="SFV28437.1"/>
    <property type="molecule type" value="Genomic_DNA"/>
</dbReference>
<feature type="binding site" evidence="9">
    <location>
        <position position="263"/>
    </location>
    <ligand>
        <name>substrate</name>
    </ligand>
</feature>
<dbReference type="NCBIfam" id="NF004624">
    <property type="entry name" value="PRK05964.1"/>
    <property type="match status" value="1"/>
</dbReference>
<evidence type="ECO:0000256" key="9">
    <source>
        <dbReference type="HAMAP-Rule" id="MF_00834"/>
    </source>
</evidence>
<dbReference type="PROSITE" id="PS00600">
    <property type="entry name" value="AA_TRANSFER_CLASS_3"/>
    <property type="match status" value="1"/>
</dbReference>
<dbReference type="GO" id="GO:0005737">
    <property type="term" value="C:cytoplasm"/>
    <property type="evidence" value="ECO:0007669"/>
    <property type="project" value="UniProtKB-SubCell"/>
</dbReference>
<dbReference type="InterPro" id="IPR005814">
    <property type="entry name" value="Aminotrans_3"/>
</dbReference>
<dbReference type="GO" id="GO:0030170">
    <property type="term" value="F:pyridoxal phosphate binding"/>
    <property type="evidence" value="ECO:0007669"/>
    <property type="project" value="UniProtKB-UniRule"/>
</dbReference>
<feature type="binding site" evidence="9">
    <location>
        <begin position="113"/>
        <end position="114"/>
    </location>
    <ligand>
        <name>pyridoxal 5'-phosphate</name>
        <dbReference type="ChEBI" id="CHEBI:597326"/>
    </ligand>
</feature>
<proteinExistence type="inferred from homology"/>
<dbReference type="AlphaFoldDB" id="A0A1I7N179"/>
<comment type="cofactor">
    <cofactor evidence="1 9">
        <name>pyridoxal 5'-phosphate</name>
        <dbReference type="ChEBI" id="CHEBI:597326"/>
    </cofactor>
</comment>
<dbReference type="GO" id="GO:0051537">
    <property type="term" value="F:2 iron, 2 sulfur cluster binding"/>
    <property type="evidence" value="ECO:0007669"/>
    <property type="project" value="UniProtKB-KW"/>
</dbReference>
<dbReference type="Pfam" id="PF00202">
    <property type="entry name" value="Aminotran_3"/>
    <property type="match status" value="1"/>
</dbReference>
<dbReference type="HAMAP" id="MF_00834">
    <property type="entry name" value="BioA"/>
    <property type="match status" value="1"/>
</dbReference>
<dbReference type="InterPro" id="IPR015421">
    <property type="entry name" value="PyrdxlP-dep_Trfase_major"/>
</dbReference>
<evidence type="ECO:0000256" key="4">
    <source>
        <dbReference type="ARBA" id="ARBA00022679"/>
    </source>
</evidence>
<dbReference type="SUPFAM" id="SSF53383">
    <property type="entry name" value="PLP-dependent transferases"/>
    <property type="match status" value="1"/>
</dbReference>
<evidence type="ECO:0000256" key="3">
    <source>
        <dbReference type="ARBA" id="ARBA00022576"/>
    </source>
</evidence>
<accession>A0A1I7N179</accession>
<organism evidence="10 11">
    <name type="scientific">Thermoflavifilum thermophilum</name>
    <dbReference type="NCBI Taxonomy" id="1393122"/>
    <lineage>
        <taxon>Bacteria</taxon>
        <taxon>Pseudomonadati</taxon>
        <taxon>Bacteroidota</taxon>
        <taxon>Chitinophagia</taxon>
        <taxon>Chitinophagales</taxon>
        <taxon>Chitinophagaceae</taxon>
        <taxon>Thermoflavifilum</taxon>
    </lineage>
</organism>
<feature type="binding site" evidence="9">
    <location>
        <position position="386"/>
    </location>
    <ligand>
        <name>substrate</name>
    </ligand>
</feature>
<evidence type="ECO:0000256" key="7">
    <source>
        <dbReference type="ARBA" id="ARBA00022898"/>
    </source>
</evidence>